<protein>
    <recommendedName>
        <fullName evidence="2">GAF domain-containing protein</fullName>
    </recommendedName>
</protein>
<dbReference type="AlphaFoldDB" id="A0A150R035"/>
<accession>A0A150R035</accession>
<evidence type="ECO:0000313" key="4">
    <source>
        <dbReference type="Proteomes" id="UP000075635"/>
    </source>
</evidence>
<dbReference type="Gene3D" id="3.30.450.40">
    <property type="match status" value="1"/>
</dbReference>
<keyword evidence="1" id="KW-0175">Coiled coil</keyword>
<evidence type="ECO:0000259" key="2">
    <source>
        <dbReference type="Pfam" id="PF13185"/>
    </source>
</evidence>
<dbReference type="EMBL" id="JEMB01003367">
    <property type="protein sequence ID" value="KYF73542.1"/>
    <property type="molecule type" value="Genomic_DNA"/>
</dbReference>
<feature type="non-terminal residue" evidence="3">
    <location>
        <position position="181"/>
    </location>
</feature>
<feature type="domain" description="GAF" evidence="2">
    <location>
        <begin position="65"/>
        <end position="181"/>
    </location>
</feature>
<sequence length="181" mass="19528">MLRQKIAAFRKERALLEARVSELERASRRLYASYVEAEAQSTHLAHLFVTVERLRAARGRGAIYTVIRELVESIVGSSELAIFELDDDGAHLQLGGAFGIDPTPYTRVPLACGRIGQVVASGQPYFSEGDVEESDGLTACVTLTAEGQRVGALAVFRLLAQKPALSAADHEILRVLAAHAG</sequence>
<dbReference type="Proteomes" id="UP000075635">
    <property type="component" value="Unassembled WGS sequence"/>
</dbReference>
<proteinExistence type="predicted"/>
<reference evidence="3 4" key="1">
    <citation type="submission" date="2014-02" db="EMBL/GenBank/DDBJ databases">
        <title>The small core and large imbalanced accessory genome model reveals a collaborative survival strategy of Sorangium cellulosum strains in nature.</title>
        <authorList>
            <person name="Han K."/>
            <person name="Peng R."/>
            <person name="Blom J."/>
            <person name="Li Y.-Z."/>
        </authorList>
    </citation>
    <scope>NUCLEOTIDE SEQUENCE [LARGE SCALE GENOMIC DNA]</scope>
    <source>
        <strain evidence="3 4">So0011-07</strain>
    </source>
</reference>
<comment type="caution">
    <text evidence="3">The sequence shown here is derived from an EMBL/GenBank/DDBJ whole genome shotgun (WGS) entry which is preliminary data.</text>
</comment>
<dbReference type="SUPFAM" id="SSF55781">
    <property type="entry name" value="GAF domain-like"/>
    <property type="match status" value="1"/>
</dbReference>
<evidence type="ECO:0000256" key="1">
    <source>
        <dbReference type="SAM" id="Coils"/>
    </source>
</evidence>
<dbReference type="InterPro" id="IPR029016">
    <property type="entry name" value="GAF-like_dom_sf"/>
</dbReference>
<dbReference type="Pfam" id="PF13185">
    <property type="entry name" value="GAF_2"/>
    <property type="match status" value="1"/>
</dbReference>
<evidence type="ECO:0000313" key="3">
    <source>
        <dbReference type="EMBL" id="KYF73542.1"/>
    </source>
</evidence>
<name>A0A150R035_SORCE</name>
<organism evidence="3 4">
    <name type="scientific">Sorangium cellulosum</name>
    <name type="common">Polyangium cellulosum</name>
    <dbReference type="NCBI Taxonomy" id="56"/>
    <lineage>
        <taxon>Bacteria</taxon>
        <taxon>Pseudomonadati</taxon>
        <taxon>Myxococcota</taxon>
        <taxon>Polyangia</taxon>
        <taxon>Polyangiales</taxon>
        <taxon>Polyangiaceae</taxon>
        <taxon>Sorangium</taxon>
    </lineage>
</organism>
<feature type="coiled-coil region" evidence="1">
    <location>
        <begin position="6"/>
        <end position="40"/>
    </location>
</feature>
<gene>
    <name evidence="3" type="ORF">BE17_51065</name>
</gene>
<dbReference type="InterPro" id="IPR003018">
    <property type="entry name" value="GAF"/>
</dbReference>